<name>A0A6A5FA41_PERFL</name>
<feature type="compositionally biased region" description="Polar residues" evidence="1">
    <location>
        <begin position="303"/>
        <end position="321"/>
    </location>
</feature>
<evidence type="ECO:0000256" key="1">
    <source>
        <dbReference type="SAM" id="MobiDB-lite"/>
    </source>
</evidence>
<feature type="region of interest" description="Disordered" evidence="1">
    <location>
        <begin position="301"/>
        <end position="324"/>
    </location>
</feature>
<dbReference type="EMBL" id="VHII01000008">
    <property type="protein sequence ID" value="KAF1387375.1"/>
    <property type="molecule type" value="Genomic_DNA"/>
</dbReference>
<proteinExistence type="predicted"/>
<feature type="region of interest" description="Disordered" evidence="1">
    <location>
        <begin position="812"/>
        <end position="842"/>
    </location>
</feature>
<dbReference type="Proteomes" id="UP000465112">
    <property type="component" value="Chromosome 8"/>
</dbReference>
<dbReference type="CDD" id="cd11657">
    <property type="entry name" value="TIN2_N"/>
    <property type="match status" value="1"/>
</dbReference>
<sequence>MSSCMCIWQPIHEWELKRDERAVSRCFPQRCVRYTEHLMEGVELQFAADKCLEDFPKFPLWIIEYVWAHQMIDIQEVVDPSNWPDVDSQPLSLEDSWRLRVASARVYSTVKTRDMEHFERVMGFLEATYTLLPRLVAPIKHMKIMFGLKTMVIMWMLREGRGMVDTVFKISKFFPSKLPQYQDQCSQHEMFLMRKNHVDFKALAQALAMDKDKLEDYIKNQMEEQYGEHYAQKVEDRLLQYLHQLETVLPGDTYIDKILKQENPATEEEKLLLEVITSDSTNIATTLKKLLHCDVASCHPGRISQSSANGTNGMESSQLSKSARYGSSSKALLKSLEAKTRPQLQPEVFRGGEAADQVVSKDNPLLLKNDNVSDVSRHQQTEEDGEVVKRMEEDAIDKEKEEISQRSNEGGQEASSSPQFCSKHQRWVKSILQECPDECSEELLLQANVSSSPPLFQSSSSTTSSQDLTPSDLSPCPSDQQHPSSQTSSQASKQANPEDEQKPGSASDASQTKLLPQPSSSRDPQLPVLLSPVVRLIDIASVGRIYPNFKPHQVAPNHCAMSSNERADSASCPWVLTSPRRYASKNNTIPRGTMKDFMFDQSDTVAPTNPLNKMYKVQTAPLSHDASTSTSCQPPTQRLFSKLSRKFRRACTTTRHSQALDGFCQNPLPEQFKKAPTTFRTSSPLRDFNVCRFPEGSTYTAQSGTLSSVSAANQIPLSPELTRQVVPQNSVKPHPHTHNIPPFQSNTLPCSTVVSSTSNSNCPTVSSETSRVLRAQLRLSLPSQAVLLQSKLLQPYVTLHRLSTQECYRVTKQRSSTRNVDPVVQVSNDEDRREDEEEDADSSFDLNTLYSSHSSSSDIEDSLDCDPDYKPCFNKKRLLLEYETARILNHI</sequence>
<feature type="compositionally biased region" description="Low complexity" evidence="1">
    <location>
        <begin position="451"/>
        <end position="494"/>
    </location>
</feature>
<evidence type="ECO:0000313" key="3">
    <source>
        <dbReference type="EMBL" id="KAF1387375.1"/>
    </source>
</evidence>
<gene>
    <name evidence="3" type="ORF">PFLUV_G00104780</name>
</gene>
<feature type="compositionally biased region" description="Polar residues" evidence="1">
    <location>
        <begin position="507"/>
        <end position="523"/>
    </location>
</feature>
<feature type="compositionally biased region" description="Basic and acidic residues" evidence="1">
    <location>
        <begin position="375"/>
        <end position="404"/>
    </location>
</feature>
<dbReference type="AlphaFoldDB" id="A0A6A5FA41"/>
<evidence type="ECO:0000259" key="2">
    <source>
        <dbReference type="Pfam" id="PF14973"/>
    </source>
</evidence>
<keyword evidence="4" id="KW-1185">Reference proteome</keyword>
<feature type="region of interest" description="Disordered" evidence="1">
    <location>
        <begin position="361"/>
        <end position="420"/>
    </location>
</feature>
<dbReference type="InterPro" id="IPR029400">
    <property type="entry name" value="TINF2_N"/>
</dbReference>
<dbReference type="Pfam" id="PF14973">
    <property type="entry name" value="TINF2_N"/>
    <property type="match status" value="1"/>
</dbReference>
<comment type="caution">
    <text evidence="3">The sequence shown here is derived from an EMBL/GenBank/DDBJ whole genome shotgun (WGS) entry which is preliminary data.</text>
</comment>
<accession>A0A6A5FA41</accession>
<feature type="region of interest" description="Disordered" evidence="1">
    <location>
        <begin position="451"/>
        <end position="526"/>
    </location>
</feature>
<protein>
    <recommendedName>
        <fullName evidence="2">TERF1-interacting nuclear factor 2 N-terminal domain-containing protein</fullName>
    </recommendedName>
</protein>
<evidence type="ECO:0000313" key="4">
    <source>
        <dbReference type="Proteomes" id="UP000465112"/>
    </source>
</evidence>
<organism evidence="3 4">
    <name type="scientific">Perca fluviatilis</name>
    <name type="common">European perch</name>
    <dbReference type="NCBI Taxonomy" id="8168"/>
    <lineage>
        <taxon>Eukaryota</taxon>
        <taxon>Metazoa</taxon>
        <taxon>Chordata</taxon>
        <taxon>Craniata</taxon>
        <taxon>Vertebrata</taxon>
        <taxon>Euteleostomi</taxon>
        <taxon>Actinopterygii</taxon>
        <taxon>Neopterygii</taxon>
        <taxon>Teleostei</taxon>
        <taxon>Neoteleostei</taxon>
        <taxon>Acanthomorphata</taxon>
        <taxon>Eupercaria</taxon>
        <taxon>Perciformes</taxon>
        <taxon>Percoidei</taxon>
        <taxon>Percidae</taxon>
        <taxon>Percinae</taxon>
        <taxon>Perca</taxon>
    </lineage>
</organism>
<feature type="compositionally biased region" description="Acidic residues" evidence="1">
    <location>
        <begin position="832"/>
        <end position="842"/>
    </location>
</feature>
<feature type="domain" description="TERF1-interacting nuclear factor 2 N-terminal" evidence="2">
    <location>
        <begin position="109"/>
        <end position="250"/>
    </location>
</feature>
<feature type="compositionally biased region" description="Polar residues" evidence="1">
    <location>
        <begin position="405"/>
        <end position="420"/>
    </location>
</feature>
<reference evidence="3 4" key="1">
    <citation type="submission" date="2019-06" db="EMBL/GenBank/DDBJ databases">
        <title>A chromosome-scale genome assembly of the European perch, Perca fluviatilis.</title>
        <authorList>
            <person name="Roques C."/>
            <person name="Zahm M."/>
            <person name="Cabau C."/>
            <person name="Klopp C."/>
            <person name="Bouchez O."/>
            <person name="Donnadieu C."/>
            <person name="Kuhl H."/>
            <person name="Gislard M."/>
            <person name="Guendouz S."/>
            <person name="Journot L."/>
            <person name="Haffray P."/>
            <person name="Bestin A."/>
            <person name="Morvezen R."/>
            <person name="Feron R."/>
            <person name="Wen M."/>
            <person name="Jouanno E."/>
            <person name="Herpin A."/>
            <person name="Schartl M."/>
            <person name="Postlethwait J."/>
            <person name="Schaerlinger B."/>
            <person name="Chardard D."/>
            <person name="Lecocq T."/>
            <person name="Poncet C."/>
            <person name="Jaffrelo L."/>
            <person name="Lampietro C."/>
            <person name="Guiguen Y."/>
        </authorList>
    </citation>
    <scope>NUCLEOTIDE SEQUENCE [LARGE SCALE GENOMIC DNA]</scope>
    <source>
        <tissue evidence="3">Blood</tissue>
    </source>
</reference>
<dbReference type="OrthoDB" id="8667810at2759"/>